<accession>A0A0F5K3W2</accession>
<protein>
    <recommendedName>
        <fullName evidence="3">Type III secretion system chaperone</fullName>
    </recommendedName>
</protein>
<dbReference type="InterPro" id="IPR010261">
    <property type="entry name" value="Tir_chaperone"/>
</dbReference>
<dbReference type="PATRIC" id="fig|28092.6.peg.1636"/>
<evidence type="ECO:0000313" key="1">
    <source>
        <dbReference type="EMBL" id="KKB64222.1"/>
    </source>
</evidence>
<dbReference type="STRING" id="28092.WM40_06925"/>
<dbReference type="AlphaFoldDB" id="A0A0F5K3W2"/>
<evidence type="ECO:0008006" key="3">
    <source>
        <dbReference type="Google" id="ProtNLM"/>
    </source>
</evidence>
<dbReference type="OrthoDB" id="9157243at2"/>
<dbReference type="RefSeq" id="WP_046152515.1">
    <property type="nucleotide sequence ID" value="NZ_CADFGU010000003.1"/>
</dbReference>
<organism evidence="1 2">
    <name type="scientific">Robbsia andropogonis</name>
    <dbReference type="NCBI Taxonomy" id="28092"/>
    <lineage>
        <taxon>Bacteria</taxon>
        <taxon>Pseudomonadati</taxon>
        <taxon>Pseudomonadota</taxon>
        <taxon>Betaproteobacteria</taxon>
        <taxon>Burkholderiales</taxon>
        <taxon>Burkholderiaceae</taxon>
        <taxon>Robbsia</taxon>
    </lineage>
</organism>
<keyword evidence="2" id="KW-1185">Reference proteome</keyword>
<dbReference type="GO" id="GO:0030254">
    <property type="term" value="P:protein secretion by the type III secretion system"/>
    <property type="evidence" value="ECO:0007669"/>
    <property type="project" value="InterPro"/>
</dbReference>
<dbReference type="SUPFAM" id="SSF69635">
    <property type="entry name" value="Type III secretory system chaperone-like"/>
    <property type="match status" value="1"/>
</dbReference>
<proteinExistence type="predicted"/>
<dbReference type="EMBL" id="LAQU01000005">
    <property type="protein sequence ID" value="KKB64222.1"/>
    <property type="molecule type" value="Genomic_DNA"/>
</dbReference>
<reference evidence="1 2" key="1">
    <citation type="submission" date="2015-03" db="EMBL/GenBank/DDBJ databases">
        <title>Draft Genome Sequence of Burkholderia andropogonis type strain ICMP2807, isolated from Sorghum bicolor.</title>
        <authorList>
            <person name="Lopes-Santos L."/>
            <person name="Castro D.B."/>
            <person name="Ottoboni L.M."/>
            <person name="Park D."/>
            <person name="Weirc B.S."/>
            <person name="Destefano S.A."/>
        </authorList>
    </citation>
    <scope>NUCLEOTIDE SEQUENCE [LARGE SCALE GENOMIC DNA]</scope>
    <source>
        <strain evidence="1 2">ICMP2807</strain>
    </source>
</reference>
<evidence type="ECO:0000313" key="2">
    <source>
        <dbReference type="Proteomes" id="UP000033618"/>
    </source>
</evidence>
<gene>
    <name evidence="1" type="ORF">WM40_06925</name>
</gene>
<dbReference type="Pfam" id="PF05932">
    <property type="entry name" value="CesT"/>
    <property type="match status" value="1"/>
</dbReference>
<comment type="caution">
    <text evidence="1">The sequence shown here is derived from an EMBL/GenBank/DDBJ whole genome shotgun (WGS) entry which is preliminary data.</text>
</comment>
<dbReference type="Gene3D" id="3.30.1460.10">
    <property type="match status" value="1"/>
</dbReference>
<name>A0A0F5K3W2_9BURK</name>
<dbReference type="Proteomes" id="UP000033618">
    <property type="component" value="Unassembled WGS sequence"/>
</dbReference>
<sequence length="146" mass="15945">MVHTPYLALLEALAHHLPGIDPSSLVQAQSLTIDGRRIDFALEADPQNDTENRMVVRCEVVRLPAPASEAVCRLLLHANNLWAGTRGATLGLRGDRIVIASETARLASLDPDRVVAMLAGLREQAQAWAAELTGMFEHNERLEPHA</sequence>
<dbReference type="CDD" id="cd16364">
    <property type="entry name" value="T3SC_I-like"/>
    <property type="match status" value="1"/>
</dbReference>